<dbReference type="EMBL" id="BARS01027445">
    <property type="protein sequence ID" value="GAG11964.1"/>
    <property type="molecule type" value="Genomic_DNA"/>
</dbReference>
<evidence type="ECO:0000313" key="2">
    <source>
        <dbReference type="EMBL" id="GAG11964.1"/>
    </source>
</evidence>
<name>X0V1L5_9ZZZZ</name>
<dbReference type="SUPFAM" id="SSF88723">
    <property type="entry name" value="PIN domain-like"/>
    <property type="match status" value="1"/>
</dbReference>
<dbReference type="InterPro" id="IPR002716">
    <property type="entry name" value="PIN_dom"/>
</dbReference>
<protein>
    <recommendedName>
        <fullName evidence="1">PIN domain-containing protein</fullName>
    </recommendedName>
</protein>
<feature type="domain" description="PIN" evidence="1">
    <location>
        <begin position="3"/>
        <end position="66"/>
    </location>
</feature>
<dbReference type="InterPro" id="IPR044153">
    <property type="entry name" value="PIN_Pae0151-like"/>
</dbReference>
<accession>X0V1L5</accession>
<dbReference type="InterPro" id="IPR029060">
    <property type="entry name" value="PIN-like_dom_sf"/>
</dbReference>
<evidence type="ECO:0000259" key="1">
    <source>
        <dbReference type="Pfam" id="PF01850"/>
    </source>
</evidence>
<gene>
    <name evidence="2" type="ORF">S01H1_43114</name>
</gene>
<dbReference type="CDD" id="cd09873">
    <property type="entry name" value="PIN_Pae0151-like"/>
    <property type="match status" value="1"/>
</dbReference>
<organism evidence="2">
    <name type="scientific">marine sediment metagenome</name>
    <dbReference type="NCBI Taxonomy" id="412755"/>
    <lineage>
        <taxon>unclassified sequences</taxon>
        <taxon>metagenomes</taxon>
        <taxon>ecological metagenomes</taxon>
    </lineage>
</organism>
<reference evidence="2" key="1">
    <citation type="journal article" date="2014" name="Front. Microbiol.">
        <title>High frequency of phylogenetically diverse reductive dehalogenase-homologous genes in deep subseafloor sedimentary metagenomes.</title>
        <authorList>
            <person name="Kawai M."/>
            <person name="Futagami T."/>
            <person name="Toyoda A."/>
            <person name="Takaki Y."/>
            <person name="Nishi S."/>
            <person name="Hori S."/>
            <person name="Arai W."/>
            <person name="Tsubouchi T."/>
            <person name="Morono Y."/>
            <person name="Uchiyama I."/>
            <person name="Ito T."/>
            <person name="Fujiyama A."/>
            <person name="Inagaki F."/>
            <person name="Takami H."/>
        </authorList>
    </citation>
    <scope>NUCLEOTIDE SEQUENCE</scope>
    <source>
        <strain evidence="2">Expedition CK06-06</strain>
    </source>
</reference>
<dbReference type="AlphaFoldDB" id="X0V1L5"/>
<dbReference type="Gene3D" id="3.40.50.1010">
    <property type="entry name" value="5'-nuclease"/>
    <property type="match status" value="1"/>
</dbReference>
<feature type="non-terminal residue" evidence="2">
    <location>
        <position position="1"/>
    </location>
</feature>
<sequence length="80" mass="9104">SQEAESAFSTFQLLPIARAWPQELHTKAWEIAKALSQRKAYDAHYLALAEIEGCELWTADRRLYNAVGGRMTWLKLVGEP</sequence>
<dbReference type="Pfam" id="PF01850">
    <property type="entry name" value="PIN"/>
    <property type="match status" value="1"/>
</dbReference>
<comment type="caution">
    <text evidence="2">The sequence shown here is derived from an EMBL/GenBank/DDBJ whole genome shotgun (WGS) entry which is preliminary data.</text>
</comment>
<proteinExistence type="predicted"/>